<protein>
    <submittedName>
        <fullName evidence="3">Diguanylate cyclase (GGDEF) domain-containing protein</fullName>
    </submittedName>
</protein>
<dbReference type="InterPro" id="IPR043128">
    <property type="entry name" value="Rev_trsase/Diguanyl_cyclase"/>
</dbReference>
<evidence type="ECO:0000259" key="1">
    <source>
        <dbReference type="PROSITE" id="PS50883"/>
    </source>
</evidence>
<dbReference type="STRING" id="1036779.SAMN04515666_106473"/>
<dbReference type="AlphaFoldDB" id="A0A1H7UY22"/>
<dbReference type="InterPro" id="IPR035919">
    <property type="entry name" value="EAL_sf"/>
</dbReference>
<dbReference type="InterPro" id="IPR029787">
    <property type="entry name" value="Nucleotide_cyclase"/>
</dbReference>
<dbReference type="NCBIfam" id="TIGR00254">
    <property type="entry name" value="GGDEF"/>
    <property type="match status" value="1"/>
</dbReference>
<dbReference type="CDD" id="cd01948">
    <property type="entry name" value="EAL"/>
    <property type="match status" value="1"/>
</dbReference>
<dbReference type="SMART" id="SM00052">
    <property type="entry name" value="EAL"/>
    <property type="match status" value="1"/>
</dbReference>
<dbReference type="SMART" id="SM00267">
    <property type="entry name" value="GGDEF"/>
    <property type="match status" value="1"/>
</dbReference>
<reference evidence="4" key="1">
    <citation type="submission" date="2016-10" db="EMBL/GenBank/DDBJ databases">
        <authorList>
            <person name="Varghese N."/>
            <person name="Submissions S."/>
        </authorList>
    </citation>
    <scope>NUCLEOTIDE SEQUENCE [LARGE SCALE GENOMIC DNA]</scope>
    <source>
        <strain evidence="4">LMG 26383,CCUG 61248,R- 45681</strain>
    </source>
</reference>
<proteinExistence type="predicted"/>
<accession>A0A1H7UY22</accession>
<evidence type="ECO:0000259" key="2">
    <source>
        <dbReference type="PROSITE" id="PS50887"/>
    </source>
</evidence>
<dbReference type="PROSITE" id="PS50887">
    <property type="entry name" value="GGDEF"/>
    <property type="match status" value="1"/>
</dbReference>
<dbReference type="Pfam" id="PF00563">
    <property type="entry name" value="EAL"/>
    <property type="match status" value="1"/>
</dbReference>
<dbReference type="PROSITE" id="PS50883">
    <property type="entry name" value="EAL"/>
    <property type="match status" value="1"/>
</dbReference>
<dbReference type="EMBL" id="FOAN01000006">
    <property type="protein sequence ID" value="SEM01679.1"/>
    <property type="molecule type" value="Genomic_DNA"/>
</dbReference>
<dbReference type="PANTHER" id="PTHR33121:SF79">
    <property type="entry name" value="CYCLIC DI-GMP PHOSPHODIESTERASE PDED-RELATED"/>
    <property type="match status" value="1"/>
</dbReference>
<dbReference type="CDD" id="cd01949">
    <property type="entry name" value="GGDEF"/>
    <property type="match status" value="1"/>
</dbReference>
<feature type="domain" description="GGDEF" evidence="2">
    <location>
        <begin position="168"/>
        <end position="301"/>
    </location>
</feature>
<dbReference type="InterPro" id="IPR001633">
    <property type="entry name" value="EAL_dom"/>
</dbReference>
<dbReference type="GO" id="GO:0071111">
    <property type="term" value="F:cyclic-guanylate-specific phosphodiesterase activity"/>
    <property type="evidence" value="ECO:0007669"/>
    <property type="project" value="InterPro"/>
</dbReference>
<gene>
    <name evidence="3" type="ORF">SAMN04515666_106473</name>
</gene>
<sequence>MSAPSLFGSRDERIVEPRSLLSSIGEVAYSWDIGSDTLSWGPNAAEVLGPVPLAVLQRGLSFAGLVEPGSGRSRYDAIFSSGGHDLGDGAVYRTRYAADLAGRKMWIEDAGRWFVGIDGRPSRARGVLRLERAVRPEELTATDADLCDRNALVERVDEALAEHLPADRSVVVLVAAIGELARLNGEFGHEGTEEIIEEVRQRLHSVMRRRDQLMHYSGNRFAILLSSCPANQIEAAAERFIKAVARSAVESSRGIALVRLRVGAAIAPDLAREGATLVKAAESALSGAEAAGLDNAVIARRPVVAEGGGGAPRLDLEAVAALNERRVRLALQPVVTAKGRIPAFHEALLRVERPQGGFLAAAELVPLLERRGLVNLFDHRVLELAMMHLTDRQDAVLSINVSPRTLADADWIEGFEASAGASPGAAKRLIVEVTETATIEDPERMARLLVRIKQRGARVAIDDFGAGHTSLRHLRAFPIDILKLDGAFTQNLRRSTDDRFFVRTLLELAHHLGVETVAEWVDDELQASMLCDWGVTYLQGHLVGKAELSLPDETHDGPPLRAAG</sequence>
<dbReference type="Gene3D" id="3.30.70.270">
    <property type="match status" value="1"/>
</dbReference>
<dbReference type="Pfam" id="PF00990">
    <property type="entry name" value="GGDEF"/>
    <property type="match status" value="1"/>
</dbReference>
<organism evidence="3 4">
    <name type="scientific">Bosea lupini</name>
    <dbReference type="NCBI Taxonomy" id="1036779"/>
    <lineage>
        <taxon>Bacteria</taxon>
        <taxon>Pseudomonadati</taxon>
        <taxon>Pseudomonadota</taxon>
        <taxon>Alphaproteobacteria</taxon>
        <taxon>Hyphomicrobiales</taxon>
        <taxon>Boseaceae</taxon>
        <taxon>Bosea</taxon>
    </lineage>
</organism>
<keyword evidence="4" id="KW-1185">Reference proteome</keyword>
<dbReference type="InterPro" id="IPR050706">
    <property type="entry name" value="Cyclic-di-GMP_PDE-like"/>
</dbReference>
<dbReference type="Proteomes" id="UP000199664">
    <property type="component" value="Unassembled WGS sequence"/>
</dbReference>
<evidence type="ECO:0000313" key="4">
    <source>
        <dbReference type="Proteomes" id="UP000199664"/>
    </source>
</evidence>
<dbReference type="InterPro" id="IPR000160">
    <property type="entry name" value="GGDEF_dom"/>
</dbReference>
<name>A0A1H7UY22_9HYPH</name>
<dbReference type="SUPFAM" id="SSF141868">
    <property type="entry name" value="EAL domain-like"/>
    <property type="match status" value="1"/>
</dbReference>
<dbReference type="Gene3D" id="3.20.20.450">
    <property type="entry name" value="EAL domain"/>
    <property type="match status" value="1"/>
</dbReference>
<dbReference type="PANTHER" id="PTHR33121">
    <property type="entry name" value="CYCLIC DI-GMP PHOSPHODIESTERASE PDEF"/>
    <property type="match status" value="1"/>
</dbReference>
<evidence type="ECO:0000313" key="3">
    <source>
        <dbReference type="EMBL" id="SEM01679.1"/>
    </source>
</evidence>
<feature type="domain" description="EAL" evidence="1">
    <location>
        <begin position="311"/>
        <end position="560"/>
    </location>
</feature>
<dbReference type="SUPFAM" id="SSF55073">
    <property type="entry name" value="Nucleotide cyclase"/>
    <property type="match status" value="1"/>
</dbReference>
<dbReference type="RefSeq" id="WP_091838196.1">
    <property type="nucleotide sequence ID" value="NZ_FOAN01000006.1"/>
</dbReference>
<dbReference type="OrthoDB" id="23692at2"/>